<proteinExistence type="predicted"/>
<accession>A0ABR4PH98</accession>
<evidence type="ECO:0008006" key="3">
    <source>
        <dbReference type="Google" id="ProtNLM"/>
    </source>
</evidence>
<dbReference type="Proteomes" id="UP001629113">
    <property type="component" value="Unassembled WGS sequence"/>
</dbReference>
<gene>
    <name evidence="1" type="ORF">PVAG01_06867</name>
</gene>
<keyword evidence="2" id="KW-1185">Reference proteome</keyword>
<protein>
    <recommendedName>
        <fullName evidence="3">F-box domain-containing protein</fullName>
    </recommendedName>
</protein>
<evidence type="ECO:0000313" key="1">
    <source>
        <dbReference type="EMBL" id="KAL3422711.1"/>
    </source>
</evidence>
<organism evidence="1 2">
    <name type="scientific">Phlyctema vagabunda</name>
    <dbReference type="NCBI Taxonomy" id="108571"/>
    <lineage>
        <taxon>Eukaryota</taxon>
        <taxon>Fungi</taxon>
        <taxon>Dikarya</taxon>
        <taxon>Ascomycota</taxon>
        <taxon>Pezizomycotina</taxon>
        <taxon>Leotiomycetes</taxon>
        <taxon>Helotiales</taxon>
        <taxon>Dermateaceae</taxon>
        <taxon>Phlyctema</taxon>
    </lineage>
</organism>
<name>A0ABR4PH98_9HELO</name>
<sequence>MPYLMDLDDNLLYEIFSELLYYRPTLYNLSLVSRRCNELVRPILYRHMSINILPSFRPRHHLPDLILRTLQNRPEFSLLVRSVLVHSLDYSESTQQTIDAIIQMLKNVRYLKLWIARKETPLSPVILEGGLLSHLSELHTGITRINISEIFDFLTLPSARTLTVQKLSLPVTVEDLEQLRNLRSPITELSLCAGQKYGFPPFHLRLSTIDGLLRCTSRLQKISFMIPTSHDAYEGPSVDLSSYRLMCELSPVKLSQALHSIASTLTELDIKSRSETWDRHDGSKLNLKDFVALKRVSIPSRLVFPSPVPLTVDDGQSRAGLYKLLPSTLENMRINFEANSAFISLKWPTQWTEQTTQGVHPGIRPWMYRWCMELAEMKAVSFPKLSSFVVEEESWRENHSTTLLQLPLEMSRTFEVNHINISVLCRGRNRYGKRDENRGPEIHLYADDSHEG</sequence>
<comment type="caution">
    <text evidence="1">The sequence shown here is derived from an EMBL/GenBank/DDBJ whole genome shotgun (WGS) entry which is preliminary data.</text>
</comment>
<evidence type="ECO:0000313" key="2">
    <source>
        <dbReference type="Proteomes" id="UP001629113"/>
    </source>
</evidence>
<reference evidence="1 2" key="1">
    <citation type="submission" date="2024-06" db="EMBL/GenBank/DDBJ databases">
        <title>Complete genome of Phlyctema vagabunda strain 19-DSS-EL-015.</title>
        <authorList>
            <person name="Fiorenzani C."/>
        </authorList>
    </citation>
    <scope>NUCLEOTIDE SEQUENCE [LARGE SCALE GENOMIC DNA]</scope>
    <source>
        <strain evidence="1 2">19-DSS-EL-015</strain>
    </source>
</reference>
<dbReference type="EMBL" id="JBFCZG010000005">
    <property type="protein sequence ID" value="KAL3422711.1"/>
    <property type="molecule type" value="Genomic_DNA"/>
</dbReference>